<dbReference type="RefSeq" id="WP_250936642.1">
    <property type="nucleotide sequence ID" value="NZ_JAMLJK010000001.1"/>
</dbReference>
<dbReference type="AlphaFoldDB" id="A0AA41ZEF6"/>
<gene>
    <name evidence="1" type="ORF">OQ287_03605</name>
</gene>
<dbReference type="Proteomes" id="UP001165678">
    <property type="component" value="Unassembled WGS sequence"/>
</dbReference>
<evidence type="ECO:0000313" key="2">
    <source>
        <dbReference type="Proteomes" id="UP001165678"/>
    </source>
</evidence>
<proteinExistence type="predicted"/>
<sequence length="73" mass="8530">MNDQGHAYMEQFTPCQHWLSQWVSQFRKTPEDAWGLFESAHRTAFIILRATRPETNDEGLMDMLIQAQMDLAS</sequence>
<protein>
    <submittedName>
        <fullName evidence="1">Uncharacterized protein</fullName>
    </submittedName>
</protein>
<reference evidence="1" key="1">
    <citation type="submission" date="2022-11" db="EMBL/GenBank/DDBJ databases">
        <title>Larsenimonas rhizosphaerae sp. nov., isolated from a tidal mudflat.</title>
        <authorList>
            <person name="Lee S.D."/>
            <person name="Kim I.S."/>
        </authorList>
    </citation>
    <scope>NUCLEOTIDE SEQUENCE</scope>
    <source>
        <strain evidence="1">GH2-1</strain>
    </source>
</reference>
<evidence type="ECO:0000313" key="1">
    <source>
        <dbReference type="EMBL" id="MCX2523317.1"/>
    </source>
</evidence>
<accession>A0AA41ZEF6</accession>
<comment type="caution">
    <text evidence="1">The sequence shown here is derived from an EMBL/GenBank/DDBJ whole genome shotgun (WGS) entry which is preliminary data.</text>
</comment>
<organism evidence="1 2">
    <name type="scientific">Larsenimonas rhizosphaerae</name>
    <dbReference type="NCBI Taxonomy" id="2944682"/>
    <lineage>
        <taxon>Bacteria</taxon>
        <taxon>Pseudomonadati</taxon>
        <taxon>Pseudomonadota</taxon>
        <taxon>Gammaproteobacteria</taxon>
        <taxon>Oceanospirillales</taxon>
        <taxon>Halomonadaceae</taxon>
        <taxon>Larsenimonas</taxon>
    </lineage>
</organism>
<name>A0AA41ZEF6_9GAMM</name>
<keyword evidence="2" id="KW-1185">Reference proteome</keyword>
<dbReference type="EMBL" id="JAPIVE010000001">
    <property type="protein sequence ID" value="MCX2523317.1"/>
    <property type="molecule type" value="Genomic_DNA"/>
</dbReference>